<feature type="transmembrane region" description="Helical" evidence="7">
    <location>
        <begin position="324"/>
        <end position="346"/>
    </location>
</feature>
<dbReference type="InterPro" id="IPR005524">
    <property type="entry name" value="DUF318"/>
</dbReference>
<feature type="transmembrane region" description="Helical" evidence="7">
    <location>
        <begin position="38"/>
        <end position="61"/>
    </location>
</feature>
<protein>
    <submittedName>
        <fullName evidence="8">Permease</fullName>
    </submittedName>
</protein>
<dbReference type="PANTHER" id="PTHR43299">
    <property type="entry name" value="UPF0718 PROTEIN YRAQ"/>
    <property type="match status" value="1"/>
</dbReference>
<evidence type="ECO:0000256" key="5">
    <source>
        <dbReference type="ARBA" id="ARBA00022989"/>
    </source>
</evidence>
<keyword evidence="3" id="KW-1003">Cell membrane</keyword>
<feature type="transmembrane region" description="Helical" evidence="7">
    <location>
        <begin position="286"/>
        <end position="303"/>
    </location>
</feature>
<gene>
    <name evidence="8" type="ORF">ENS19_01215</name>
</gene>
<keyword evidence="5 7" id="KW-1133">Transmembrane helix</keyword>
<dbReference type="PANTHER" id="PTHR43299:SF1">
    <property type="entry name" value="UPF0718 PROTEIN YRAQ"/>
    <property type="match status" value="1"/>
</dbReference>
<sequence length="374" mass="40641">MTICLNKWDRQSLGKETHALLESLYAPLMAGFQYLIDYIALHTITCLVPAFFIAGAMNYFISKDVVIRYLGFSARKSLSFPLAAISSIGLAVCSCTVIPIASGLFRRGSSIGPAFIFLWTAPALNILTITYSGAILGVEMTLVRILAALSSSFIIGIVMVTVFRDEERKRSEKIKAASASLPPDSIGARESIILILLLVATLLLPNYLGAGRGILEKLLIFAPLFAASMAFGILKFKRVEIRQWFEETWWFVKKILPLLLAGVFIVGFISAILPSDLVRDVLGGNGLQQTFLANFLGAVMYFSSMTESPFVKMMLGLGMGNAPALALLLTGPGMSLPSMLAIIRVFTPKKALVYIVTAILTSTFAAFIFANLLL</sequence>
<evidence type="ECO:0000256" key="7">
    <source>
        <dbReference type="SAM" id="Phobius"/>
    </source>
</evidence>
<dbReference type="AlphaFoldDB" id="A0A7C3FBS8"/>
<dbReference type="EMBL" id="DSTX01000001">
    <property type="protein sequence ID" value="HFK19881.1"/>
    <property type="molecule type" value="Genomic_DNA"/>
</dbReference>
<accession>A0A7C3FBS8</accession>
<feature type="transmembrane region" description="Helical" evidence="7">
    <location>
        <begin position="255"/>
        <end position="274"/>
    </location>
</feature>
<reference evidence="8" key="1">
    <citation type="journal article" date="2020" name="mSystems">
        <title>Genome- and Community-Level Interaction Insights into Carbon Utilization and Element Cycling Functions of Hydrothermarchaeota in Hydrothermal Sediment.</title>
        <authorList>
            <person name="Zhou Z."/>
            <person name="Liu Y."/>
            <person name="Xu W."/>
            <person name="Pan J."/>
            <person name="Luo Z.H."/>
            <person name="Li M."/>
        </authorList>
    </citation>
    <scope>NUCLEOTIDE SEQUENCE [LARGE SCALE GENOMIC DNA]</scope>
    <source>
        <strain evidence="8">SpSt-468</strain>
    </source>
</reference>
<feature type="transmembrane region" description="Helical" evidence="7">
    <location>
        <begin position="214"/>
        <end position="234"/>
    </location>
</feature>
<feature type="transmembrane region" description="Helical" evidence="7">
    <location>
        <begin position="142"/>
        <end position="163"/>
    </location>
</feature>
<feature type="transmembrane region" description="Helical" evidence="7">
    <location>
        <begin position="114"/>
        <end position="136"/>
    </location>
</feature>
<keyword evidence="6 7" id="KW-0472">Membrane</keyword>
<organism evidence="8">
    <name type="scientific">Candidatus Methanomethylicus mesodigestus</name>
    <dbReference type="NCBI Taxonomy" id="1867258"/>
    <lineage>
        <taxon>Archaea</taxon>
        <taxon>Thermoproteota</taxon>
        <taxon>Methanosuratincolia</taxon>
        <taxon>Candidatus Methanomethylicales</taxon>
        <taxon>Candidatus Methanomethylicaceae</taxon>
        <taxon>Candidatus Methanomethylicus</taxon>
    </lineage>
</organism>
<evidence type="ECO:0000313" key="8">
    <source>
        <dbReference type="EMBL" id="HFK19881.1"/>
    </source>
</evidence>
<dbReference type="GO" id="GO:0005886">
    <property type="term" value="C:plasma membrane"/>
    <property type="evidence" value="ECO:0007669"/>
    <property type="project" value="UniProtKB-SubCell"/>
</dbReference>
<feature type="transmembrane region" description="Helical" evidence="7">
    <location>
        <begin position="352"/>
        <end position="373"/>
    </location>
</feature>
<evidence type="ECO:0000256" key="4">
    <source>
        <dbReference type="ARBA" id="ARBA00022692"/>
    </source>
</evidence>
<feature type="transmembrane region" description="Helical" evidence="7">
    <location>
        <begin position="81"/>
        <end position="102"/>
    </location>
</feature>
<comment type="similarity">
    <text evidence="2">Belongs to the UPF0718 family.</text>
</comment>
<comment type="subcellular location">
    <subcellularLocation>
        <location evidence="1">Cell membrane</location>
        <topology evidence="1">Multi-pass membrane protein</topology>
    </subcellularLocation>
</comment>
<keyword evidence="4 7" id="KW-0812">Transmembrane</keyword>
<name>A0A7C3FBS8_9CREN</name>
<evidence type="ECO:0000256" key="2">
    <source>
        <dbReference type="ARBA" id="ARBA00006386"/>
    </source>
</evidence>
<comment type="caution">
    <text evidence="8">The sequence shown here is derived from an EMBL/GenBank/DDBJ whole genome shotgun (WGS) entry which is preliminary data.</text>
</comment>
<evidence type="ECO:0000256" key="1">
    <source>
        <dbReference type="ARBA" id="ARBA00004651"/>
    </source>
</evidence>
<proteinExistence type="inferred from homology"/>
<feature type="transmembrane region" description="Helical" evidence="7">
    <location>
        <begin position="191"/>
        <end position="208"/>
    </location>
</feature>
<evidence type="ECO:0000256" key="6">
    <source>
        <dbReference type="ARBA" id="ARBA00023136"/>
    </source>
</evidence>
<dbReference type="Pfam" id="PF03773">
    <property type="entry name" value="ArsP_1"/>
    <property type="match status" value="1"/>
</dbReference>
<evidence type="ECO:0000256" key="3">
    <source>
        <dbReference type="ARBA" id="ARBA00022475"/>
    </source>
</evidence>